<evidence type="ECO:0000256" key="1">
    <source>
        <dbReference type="ARBA" id="ARBA00022884"/>
    </source>
</evidence>
<dbReference type="SMART" id="SM00360">
    <property type="entry name" value="RRM"/>
    <property type="match status" value="1"/>
</dbReference>
<sequence length="512" mass="55837">MAAEAAAATPVSAQVVANAFVQKYYHILHHSPGLVFRFYQDISKLGRPEDDGSMGITLTMQAINDKILSLNYGDFRAEIKSVDAQESFNGGVHVLVTGYLTGKDNLIRNFCQTFFLAPQDRGYFVLNDMFRYVETVSQHDTVQVPVTDVVAPVTPEQNPPPVQQNHIPEQSTPPAEEADVGEVYNPSENGDVPIVDDEVHVSEVVDEVQDSSEVVAESDTKTGEVPKKSYASIVMHLNESAATFSPPPAPAPRNPVAKSVEQLKEPAATATDGPVSSSDTVDNINDPEGMQLPTDGYSIYIKGLPMSATVAQLADEFKKFGPIKNGGIQVRSNRQQGFCFGFVEFEVESAVQKAIEVKAIERLRIYYFIRLKLLGIYADPSSRVSKAAVDPEGWLQTDARSQKKQIVDLLKNAILSHFVYFWVPVLQASPVQIGGRQAVVEEKRSTNSRANTRGRFQSGRGGGFRNDGGRGRGNYGGGRGYGRDDINGVAIVGGHQTVEVKYIGKLTIQVAE</sequence>
<dbReference type="InterPro" id="IPR012677">
    <property type="entry name" value="Nucleotide-bd_a/b_plait_sf"/>
</dbReference>
<evidence type="ECO:0000256" key="2">
    <source>
        <dbReference type="PROSITE-ProRule" id="PRU00176"/>
    </source>
</evidence>
<feature type="compositionally biased region" description="Gly residues" evidence="3">
    <location>
        <begin position="459"/>
        <end position="479"/>
    </location>
</feature>
<dbReference type="PANTHER" id="PTHR10693:SF86">
    <property type="entry name" value="G3BP-LIKE PROTEIN ISOFORM X1"/>
    <property type="match status" value="1"/>
</dbReference>
<dbReference type="PROSITE" id="PS50177">
    <property type="entry name" value="NTF2_DOMAIN"/>
    <property type="match status" value="1"/>
</dbReference>
<dbReference type="FunFam" id="3.10.450.50:FF:000003">
    <property type="entry name" value="Nuclear transport factor 2 family protein"/>
    <property type="match status" value="1"/>
</dbReference>
<dbReference type="Proteomes" id="UP001291623">
    <property type="component" value="Unassembled WGS sequence"/>
</dbReference>
<feature type="compositionally biased region" description="Polar residues" evidence="3">
    <location>
        <begin position="274"/>
        <end position="283"/>
    </location>
</feature>
<dbReference type="InterPro" id="IPR032710">
    <property type="entry name" value="NTF2-like_dom_sf"/>
</dbReference>
<name>A0AAE1SWY1_9SOLA</name>
<dbReference type="GO" id="GO:0003729">
    <property type="term" value="F:mRNA binding"/>
    <property type="evidence" value="ECO:0007669"/>
    <property type="project" value="TreeGrafter"/>
</dbReference>
<dbReference type="EMBL" id="JAVYJV010000003">
    <property type="protein sequence ID" value="KAK4376191.1"/>
    <property type="molecule type" value="Genomic_DNA"/>
</dbReference>
<dbReference type="CDD" id="cd00780">
    <property type="entry name" value="NTF2"/>
    <property type="match status" value="1"/>
</dbReference>
<dbReference type="InterPro" id="IPR000504">
    <property type="entry name" value="RRM_dom"/>
</dbReference>
<feature type="region of interest" description="Disordered" evidence="3">
    <location>
        <begin position="156"/>
        <end position="193"/>
    </location>
</feature>
<keyword evidence="7" id="KW-1185">Reference proteome</keyword>
<dbReference type="InterPro" id="IPR018222">
    <property type="entry name" value="Nuclear_transport_factor_2_euk"/>
</dbReference>
<organism evidence="6 7">
    <name type="scientific">Anisodus tanguticus</name>
    <dbReference type="NCBI Taxonomy" id="243964"/>
    <lineage>
        <taxon>Eukaryota</taxon>
        <taxon>Viridiplantae</taxon>
        <taxon>Streptophyta</taxon>
        <taxon>Embryophyta</taxon>
        <taxon>Tracheophyta</taxon>
        <taxon>Spermatophyta</taxon>
        <taxon>Magnoliopsida</taxon>
        <taxon>eudicotyledons</taxon>
        <taxon>Gunneridae</taxon>
        <taxon>Pentapetalae</taxon>
        <taxon>asterids</taxon>
        <taxon>lamiids</taxon>
        <taxon>Solanales</taxon>
        <taxon>Solanaceae</taxon>
        <taxon>Solanoideae</taxon>
        <taxon>Hyoscyameae</taxon>
        <taxon>Anisodus</taxon>
    </lineage>
</organism>
<dbReference type="Pfam" id="PF02136">
    <property type="entry name" value="NTF2"/>
    <property type="match status" value="1"/>
</dbReference>
<accession>A0AAE1SWY1</accession>
<dbReference type="AlphaFoldDB" id="A0AAE1SWY1"/>
<evidence type="ECO:0000259" key="4">
    <source>
        <dbReference type="PROSITE" id="PS50102"/>
    </source>
</evidence>
<dbReference type="Pfam" id="PF00076">
    <property type="entry name" value="RRM_1"/>
    <property type="match status" value="1"/>
</dbReference>
<feature type="domain" description="NTF2" evidence="5">
    <location>
        <begin position="16"/>
        <end position="132"/>
    </location>
</feature>
<dbReference type="SUPFAM" id="SSF54427">
    <property type="entry name" value="NTF2-like"/>
    <property type="match status" value="1"/>
</dbReference>
<protein>
    <recommendedName>
        <fullName evidence="8">G3BP-like protein</fullName>
    </recommendedName>
</protein>
<dbReference type="GO" id="GO:0005829">
    <property type="term" value="C:cytosol"/>
    <property type="evidence" value="ECO:0007669"/>
    <property type="project" value="TreeGrafter"/>
</dbReference>
<evidence type="ECO:0000313" key="7">
    <source>
        <dbReference type="Proteomes" id="UP001291623"/>
    </source>
</evidence>
<reference evidence="6" key="1">
    <citation type="submission" date="2023-12" db="EMBL/GenBank/DDBJ databases">
        <title>Genome assembly of Anisodus tanguticus.</title>
        <authorList>
            <person name="Wang Y.-J."/>
        </authorList>
    </citation>
    <scope>NUCLEOTIDE SEQUENCE</scope>
    <source>
        <strain evidence="6">KB-2021</strain>
        <tissue evidence="6">Leaf</tissue>
    </source>
</reference>
<gene>
    <name evidence="6" type="ORF">RND71_006868</name>
</gene>
<dbReference type="SUPFAM" id="SSF54928">
    <property type="entry name" value="RNA-binding domain, RBD"/>
    <property type="match status" value="1"/>
</dbReference>
<dbReference type="Gene3D" id="3.30.70.330">
    <property type="match status" value="1"/>
</dbReference>
<evidence type="ECO:0008006" key="8">
    <source>
        <dbReference type="Google" id="ProtNLM"/>
    </source>
</evidence>
<proteinExistence type="predicted"/>
<feature type="region of interest" description="Disordered" evidence="3">
    <location>
        <begin position="264"/>
        <end position="290"/>
    </location>
</feature>
<dbReference type="Gene3D" id="3.10.450.50">
    <property type="match status" value="1"/>
</dbReference>
<feature type="compositionally biased region" description="Polar residues" evidence="3">
    <location>
        <begin position="163"/>
        <end position="173"/>
    </location>
</feature>
<dbReference type="GO" id="GO:1990904">
    <property type="term" value="C:ribonucleoprotein complex"/>
    <property type="evidence" value="ECO:0007669"/>
    <property type="project" value="TreeGrafter"/>
</dbReference>
<evidence type="ECO:0000313" key="6">
    <source>
        <dbReference type="EMBL" id="KAK4376191.1"/>
    </source>
</evidence>
<dbReference type="PANTHER" id="PTHR10693">
    <property type="entry name" value="RAS GTPASE-ACTIVATING PROTEIN-BINDING PROTEIN"/>
    <property type="match status" value="1"/>
</dbReference>
<feature type="region of interest" description="Disordered" evidence="3">
    <location>
        <begin position="442"/>
        <end position="479"/>
    </location>
</feature>
<dbReference type="InterPro" id="IPR039539">
    <property type="entry name" value="Ras_GTPase_bind_prot"/>
</dbReference>
<dbReference type="InterPro" id="IPR035979">
    <property type="entry name" value="RBD_domain_sf"/>
</dbReference>
<feature type="domain" description="RRM" evidence="4">
    <location>
        <begin position="297"/>
        <end position="381"/>
    </location>
</feature>
<dbReference type="PROSITE" id="PS50102">
    <property type="entry name" value="RRM"/>
    <property type="match status" value="1"/>
</dbReference>
<keyword evidence="1 2" id="KW-0694">RNA-binding</keyword>
<comment type="caution">
    <text evidence="6">The sequence shown here is derived from an EMBL/GenBank/DDBJ whole genome shotgun (WGS) entry which is preliminary data.</text>
</comment>
<dbReference type="InterPro" id="IPR002075">
    <property type="entry name" value="NTF2_dom"/>
</dbReference>
<dbReference type="CDD" id="cd00590">
    <property type="entry name" value="RRM_SF"/>
    <property type="match status" value="1"/>
</dbReference>
<evidence type="ECO:0000256" key="3">
    <source>
        <dbReference type="SAM" id="MobiDB-lite"/>
    </source>
</evidence>
<evidence type="ECO:0000259" key="5">
    <source>
        <dbReference type="PROSITE" id="PS50177"/>
    </source>
</evidence>